<keyword evidence="2" id="KW-0719">Serine esterase</keyword>
<protein>
    <submittedName>
        <fullName evidence="7">Esterase FE4</fullName>
    </submittedName>
</protein>
<evidence type="ECO:0000313" key="8">
    <source>
        <dbReference type="Proteomes" id="UP000094527"/>
    </source>
</evidence>
<feature type="signal peptide" evidence="5">
    <location>
        <begin position="1"/>
        <end position="16"/>
    </location>
</feature>
<evidence type="ECO:0000256" key="3">
    <source>
        <dbReference type="ARBA" id="ARBA00022801"/>
    </source>
</evidence>
<name>A0A1D2MTJ6_ORCCI</name>
<feature type="chain" id="PRO_5008904510" evidence="5">
    <location>
        <begin position="17"/>
        <end position="143"/>
    </location>
</feature>
<keyword evidence="3" id="KW-0378">Hydrolase</keyword>
<reference evidence="7 8" key="1">
    <citation type="journal article" date="2016" name="Genome Biol. Evol.">
        <title>Gene Family Evolution Reflects Adaptation to Soil Environmental Stressors in the Genome of the Collembolan Orchesella cincta.</title>
        <authorList>
            <person name="Faddeeva-Vakhrusheva A."/>
            <person name="Derks M.F."/>
            <person name="Anvar S.Y."/>
            <person name="Agamennone V."/>
            <person name="Suring W."/>
            <person name="Smit S."/>
            <person name="van Straalen N.M."/>
            <person name="Roelofs D."/>
        </authorList>
    </citation>
    <scope>NUCLEOTIDE SEQUENCE [LARGE SCALE GENOMIC DNA]</scope>
    <source>
        <tissue evidence="7">Mixed pool</tissue>
    </source>
</reference>
<dbReference type="Pfam" id="PF00135">
    <property type="entry name" value="COesterase"/>
    <property type="match status" value="1"/>
</dbReference>
<comment type="similarity">
    <text evidence="1">Belongs to the type-B carboxylesterase/lipase family.</text>
</comment>
<dbReference type="InterPro" id="IPR050654">
    <property type="entry name" value="AChE-related_enzymes"/>
</dbReference>
<organism evidence="7 8">
    <name type="scientific">Orchesella cincta</name>
    <name type="common">Springtail</name>
    <name type="synonym">Podura cincta</name>
    <dbReference type="NCBI Taxonomy" id="48709"/>
    <lineage>
        <taxon>Eukaryota</taxon>
        <taxon>Metazoa</taxon>
        <taxon>Ecdysozoa</taxon>
        <taxon>Arthropoda</taxon>
        <taxon>Hexapoda</taxon>
        <taxon>Collembola</taxon>
        <taxon>Entomobryomorpha</taxon>
        <taxon>Entomobryoidea</taxon>
        <taxon>Orchesellidae</taxon>
        <taxon>Orchesellinae</taxon>
        <taxon>Orchesella</taxon>
    </lineage>
</organism>
<dbReference type="STRING" id="48709.A0A1D2MTJ6"/>
<evidence type="ECO:0000313" key="7">
    <source>
        <dbReference type="EMBL" id="ODM96252.1"/>
    </source>
</evidence>
<feature type="domain" description="Carboxylesterase type B" evidence="6">
    <location>
        <begin position="63"/>
        <end position="127"/>
    </location>
</feature>
<sequence>MVVVFLFNLMCAIVSCDPFYSPPTPKAIADSSGNSLLTDFISRTGRNLDANGSSDIMSLIRPPPIVDTESGKVEGYFMKVINGREVYAFEGIPYAEQPKIFQSPVPKRKWQGVRQAKKPGHFCVQMHGAKLNRVLGMRCKLPE</sequence>
<dbReference type="GO" id="GO:0006581">
    <property type="term" value="P:acetylcholine catabolic process"/>
    <property type="evidence" value="ECO:0007669"/>
    <property type="project" value="TreeGrafter"/>
</dbReference>
<dbReference type="InterPro" id="IPR029058">
    <property type="entry name" value="AB_hydrolase_fold"/>
</dbReference>
<keyword evidence="8" id="KW-1185">Reference proteome</keyword>
<comment type="caution">
    <text evidence="7">The sequence shown here is derived from an EMBL/GenBank/DDBJ whole genome shotgun (WGS) entry which is preliminary data.</text>
</comment>
<keyword evidence="4" id="KW-0325">Glycoprotein</keyword>
<dbReference type="GO" id="GO:0019695">
    <property type="term" value="P:choline metabolic process"/>
    <property type="evidence" value="ECO:0007669"/>
    <property type="project" value="TreeGrafter"/>
</dbReference>
<keyword evidence="5" id="KW-0732">Signal</keyword>
<dbReference type="PANTHER" id="PTHR43918">
    <property type="entry name" value="ACETYLCHOLINESTERASE"/>
    <property type="match status" value="1"/>
</dbReference>
<evidence type="ECO:0000256" key="5">
    <source>
        <dbReference type="SAM" id="SignalP"/>
    </source>
</evidence>
<evidence type="ECO:0000259" key="6">
    <source>
        <dbReference type="Pfam" id="PF00135"/>
    </source>
</evidence>
<evidence type="ECO:0000256" key="1">
    <source>
        <dbReference type="ARBA" id="ARBA00005964"/>
    </source>
</evidence>
<dbReference type="AlphaFoldDB" id="A0A1D2MTJ6"/>
<dbReference type="PANTHER" id="PTHR43918:SF12">
    <property type="entry name" value="ACETYLCHOLINESTERASE 1"/>
    <property type="match status" value="1"/>
</dbReference>
<dbReference type="OrthoDB" id="6846267at2759"/>
<accession>A0A1D2MTJ6</accession>
<evidence type="ECO:0000256" key="4">
    <source>
        <dbReference type="ARBA" id="ARBA00023180"/>
    </source>
</evidence>
<dbReference type="GO" id="GO:0005615">
    <property type="term" value="C:extracellular space"/>
    <property type="evidence" value="ECO:0007669"/>
    <property type="project" value="TreeGrafter"/>
</dbReference>
<dbReference type="Gene3D" id="3.40.50.1820">
    <property type="entry name" value="alpha/beta hydrolase"/>
    <property type="match status" value="1"/>
</dbReference>
<proteinExistence type="inferred from homology"/>
<dbReference type="Proteomes" id="UP000094527">
    <property type="component" value="Unassembled WGS sequence"/>
</dbReference>
<evidence type="ECO:0000256" key="2">
    <source>
        <dbReference type="ARBA" id="ARBA00022487"/>
    </source>
</evidence>
<dbReference type="EMBL" id="LJIJ01000559">
    <property type="protein sequence ID" value="ODM96252.1"/>
    <property type="molecule type" value="Genomic_DNA"/>
</dbReference>
<dbReference type="GO" id="GO:0005886">
    <property type="term" value="C:plasma membrane"/>
    <property type="evidence" value="ECO:0007669"/>
    <property type="project" value="TreeGrafter"/>
</dbReference>
<gene>
    <name evidence="7" type="ORF">Ocin01_10442</name>
</gene>
<dbReference type="GO" id="GO:0003990">
    <property type="term" value="F:acetylcholinesterase activity"/>
    <property type="evidence" value="ECO:0007669"/>
    <property type="project" value="TreeGrafter"/>
</dbReference>
<dbReference type="SUPFAM" id="SSF53474">
    <property type="entry name" value="alpha/beta-Hydrolases"/>
    <property type="match status" value="1"/>
</dbReference>
<dbReference type="InterPro" id="IPR002018">
    <property type="entry name" value="CarbesteraseB"/>
</dbReference>